<proteinExistence type="predicted"/>
<gene>
    <name evidence="1" type="ORF">GCK72_024815</name>
</gene>
<dbReference type="Proteomes" id="UP000483820">
    <property type="component" value="Chromosome X"/>
</dbReference>
<protein>
    <submittedName>
        <fullName evidence="1">Uncharacterized protein</fullName>
    </submittedName>
</protein>
<comment type="caution">
    <text evidence="1">The sequence shown here is derived from an EMBL/GenBank/DDBJ whole genome shotgun (WGS) entry which is preliminary data.</text>
</comment>
<dbReference type="EMBL" id="WUAV01000006">
    <property type="protein sequence ID" value="KAF1748348.1"/>
    <property type="molecule type" value="Genomic_DNA"/>
</dbReference>
<evidence type="ECO:0000313" key="1">
    <source>
        <dbReference type="EMBL" id="KAF1748348.1"/>
    </source>
</evidence>
<sequence length="73" mass="8463">MNKKLTIKSFLSGPVDHHADETAQGSITWRVVLKGNEKWRRHGANMIDEHSRDKNRMIGDTTLDWKSDDKKTE</sequence>
<dbReference type="AlphaFoldDB" id="A0A2P4WRI6"/>
<dbReference type="KEGG" id="crq:GCK72_024815"/>
<accession>A0A2P4WRI6</accession>
<dbReference type="GeneID" id="78777848"/>
<dbReference type="CTD" id="78777848"/>
<reference evidence="1 2" key="1">
    <citation type="submission" date="2019-12" db="EMBL/GenBank/DDBJ databases">
        <title>Chromosome-level assembly of the Caenorhabditis remanei genome.</title>
        <authorList>
            <person name="Teterina A.A."/>
            <person name="Willis J.H."/>
            <person name="Phillips P.C."/>
        </authorList>
    </citation>
    <scope>NUCLEOTIDE SEQUENCE [LARGE SCALE GENOMIC DNA]</scope>
    <source>
        <strain evidence="1 2">PX506</strain>
        <tissue evidence="1">Whole organism</tissue>
    </source>
</reference>
<dbReference type="RefSeq" id="XP_053579632.1">
    <property type="nucleotide sequence ID" value="XM_053736066.1"/>
</dbReference>
<name>A0A2P4WRI6_CAERE</name>
<evidence type="ECO:0000313" key="2">
    <source>
        <dbReference type="Proteomes" id="UP000483820"/>
    </source>
</evidence>
<organism evidence="1 2">
    <name type="scientific">Caenorhabditis remanei</name>
    <name type="common">Caenorhabditis vulgaris</name>
    <dbReference type="NCBI Taxonomy" id="31234"/>
    <lineage>
        <taxon>Eukaryota</taxon>
        <taxon>Metazoa</taxon>
        <taxon>Ecdysozoa</taxon>
        <taxon>Nematoda</taxon>
        <taxon>Chromadorea</taxon>
        <taxon>Rhabditida</taxon>
        <taxon>Rhabditina</taxon>
        <taxon>Rhabditomorpha</taxon>
        <taxon>Rhabditoidea</taxon>
        <taxon>Rhabditidae</taxon>
        <taxon>Peloderinae</taxon>
        <taxon>Caenorhabditis</taxon>
    </lineage>
</organism>